<dbReference type="GO" id="GO:0022857">
    <property type="term" value="F:transmembrane transporter activity"/>
    <property type="evidence" value="ECO:0007669"/>
    <property type="project" value="InterPro"/>
</dbReference>
<dbReference type="SUPFAM" id="SSF103473">
    <property type="entry name" value="MFS general substrate transporter"/>
    <property type="match status" value="1"/>
</dbReference>
<evidence type="ECO:0000256" key="1">
    <source>
        <dbReference type="ARBA" id="ARBA00004141"/>
    </source>
</evidence>
<feature type="compositionally biased region" description="Low complexity" evidence="5">
    <location>
        <begin position="1"/>
        <end position="12"/>
    </location>
</feature>
<keyword evidence="3 6" id="KW-1133">Transmembrane helix</keyword>
<dbReference type="Gene3D" id="1.20.1250.20">
    <property type="entry name" value="MFS general substrate transporter like domains"/>
    <property type="match status" value="1"/>
</dbReference>
<feature type="region of interest" description="Disordered" evidence="5">
    <location>
        <begin position="1"/>
        <end position="35"/>
    </location>
</feature>
<protein>
    <recommendedName>
        <fullName evidence="7">Major facilitator superfamily (MFS) profile domain-containing protein</fullName>
    </recommendedName>
</protein>
<dbReference type="Pfam" id="PF07690">
    <property type="entry name" value="MFS_1"/>
    <property type="match status" value="1"/>
</dbReference>
<feature type="transmembrane region" description="Helical" evidence="6">
    <location>
        <begin position="176"/>
        <end position="199"/>
    </location>
</feature>
<comment type="caution">
    <text evidence="8">The sequence shown here is derived from an EMBL/GenBank/DDBJ whole genome shotgun (WGS) entry which is preliminary data.</text>
</comment>
<evidence type="ECO:0000256" key="4">
    <source>
        <dbReference type="ARBA" id="ARBA00023136"/>
    </source>
</evidence>
<name>A0AAN6LMI9_9PLEO</name>
<proteinExistence type="predicted"/>
<evidence type="ECO:0000256" key="6">
    <source>
        <dbReference type="SAM" id="Phobius"/>
    </source>
</evidence>
<dbReference type="EMBL" id="WVTA01000021">
    <property type="protein sequence ID" value="KAK3196983.1"/>
    <property type="molecule type" value="Genomic_DNA"/>
</dbReference>
<evidence type="ECO:0000259" key="7">
    <source>
        <dbReference type="PROSITE" id="PS50850"/>
    </source>
</evidence>
<dbReference type="PROSITE" id="PS50850">
    <property type="entry name" value="MFS"/>
    <property type="match status" value="1"/>
</dbReference>
<reference evidence="8 9" key="1">
    <citation type="submission" date="2021-02" db="EMBL/GenBank/DDBJ databases">
        <title>Genome assembly of Pseudopithomyces chartarum.</title>
        <authorList>
            <person name="Jauregui R."/>
            <person name="Singh J."/>
            <person name="Voisey C."/>
        </authorList>
    </citation>
    <scope>NUCLEOTIDE SEQUENCE [LARGE SCALE GENOMIC DNA]</scope>
    <source>
        <strain evidence="8 9">AGR01</strain>
    </source>
</reference>
<evidence type="ECO:0000256" key="5">
    <source>
        <dbReference type="SAM" id="MobiDB-lite"/>
    </source>
</evidence>
<evidence type="ECO:0000313" key="8">
    <source>
        <dbReference type="EMBL" id="KAK3196983.1"/>
    </source>
</evidence>
<gene>
    <name evidence="8" type="ORF">GRF29_1536g187778</name>
</gene>
<dbReference type="InterPro" id="IPR036259">
    <property type="entry name" value="MFS_trans_sf"/>
</dbReference>
<feature type="region of interest" description="Disordered" evidence="5">
    <location>
        <begin position="269"/>
        <end position="288"/>
    </location>
</feature>
<keyword evidence="4 6" id="KW-0472">Membrane</keyword>
<feature type="transmembrane region" description="Helical" evidence="6">
    <location>
        <begin position="483"/>
        <end position="504"/>
    </location>
</feature>
<feature type="domain" description="Major facilitator superfamily (MFS) profile" evidence="7">
    <location>
        <begin position="46"/>
        <end position="509"/>
    </location>
</feature>
<dbReference type="InterPro" id="IPR020846">
    <property type="entry name" value="MFS_dom"/>
</dbReference>
<comment type="subcellular location">
    <subcellularLocation>
        <location evidence="1">Membrane</location>
        <topology evidence="1">Multi-pass membrane protein</topology>
    </subcellularLocation>
</comment>
<feature type="transmembrane region" description="Helical" evidence="6">
    <location>
        <begin position="448"/>
        <end position="471"/>
    </location>
</feature>
<feature type="transmembrane region" description="Helical" evidence="6">
    <location>
        <begin position="306"/>
        <end position="327"/>
    </location>
</feature>
<sequence length="513" mass="54825">MDSETSPLLPGSGSPPPPGSPRTTHDHDHDAQRCTGSQDAKLYPYTVILVGLFSLVADMGGSMVDTPDVRMLEMAVCRDYYRSHNATVIGPPPQSYVPEKLCKVPQIQNNLAYLRAIRSLLMTIPGLLLTLPYGRLADRIGRKPVMLLGMTGQVLNYFWVLFICYFHEILPTRAVLISPMFLAIGGGVRVLSAMVNALVVDVCPPEMRTTVFYLIGAVVLLTDVVAAPIGSWLLSKDLWLPYWFSTPIILMGYPIILLMPETASAIKNPHPSSLTHDENSGSDSSDQATTSASLVTNIRTRVKESLGAFAISKEITLCLVVIFLNSFSSSSGNFFIQYVSNLLDWPIARTGYLLSIKAAVLLGLLLVLATLTRFANLQGSSRGLNVDVWVTRTSLMLLVLGNLVLGLGKNTAAVIIGAVVTTGGNGIVQAMQGIVASLARSSSVTGQLYAGVALAELTAALIGGLAFAGLFNLGMNSGSETGLGLPFIVSAMLFLITFGISFFIPAGPRARTT</sequence>
<feature type="transmembrane region" description="Helical" evidence="6">
    <location>
        <begin position="42"/>
        <end position="64"/>
    </location>
</feature>
<feature type="transmembrane region" description="Helical" evidence="6">
    <location>
        <begin position="145"/>
        <end position="170"/>
    </location>
</feature>
<dbReference type="AlphaFoldDB" id="A0AAN6LMI9"/>
<feature type="transmembrane region" description="Helical" evidence="6">
    <location>
        <begin position="240"/>
        <end position="259"/>
    </location>
</feature>
<organism evidence="8 9">
    <name type="scientific">Pseudopithomyces chartarum</name>
    <dbReference type="NCBI Taxonomy" id="1892770"/>
    <lineage>
        <taxon>Eukaryota</taxon>
        <taxon>Fungi</taxon>
        <taxon>Dikarya</taxon>
        <taxon>Ascomycota</taxon>
        <taxon>Pezizomycotina</taxon>
        <taxon>Dothideomycetes</taxon>
        <taxon>Pleosporomycetidae</taxon>
        <taxon>Pleosporales</taxon>
        <taxon>Massarineae</taxon>
        <taxon>Didymosphaeriaceae</taxon>
        <taxon>Pseudopithomyces</taxon>
    </lineage>
</organism>
<keyword evidence="2 6" id="KW-0812">Transmembrane</keyword>
<dbReference type="PANTHER" id="PTHR23507:SF1">
    <property type="entry name" value="FI18259P1-RELATED"/>
    <property type="match status" value="1"/>
</dbReference>
<feature type="transmembrane region" description="Helical" evidence="6">
    <location>
        <begin position="389"/>
        <end position="407"/>
    </location>
</feature>
<feature type="transmembrane region" description="Helical" evidence="6">
    <location>
        <begin position="347"/>
        <end position="368"/>
    </location>
</feature>
<feature type="compositionally biased region" description="Basic and acidic residues" evidence="5">
    <location>
        <begin position="23"/>
        <end position="32"/>
    </location>
</feature>
<feature type="transmembrane region" description="Helical" evidence="6">
    <location>
        <begin position="413"/>
        <end position="436"/>
    </location>
</feature>
<dbReference type="PANTHER" id="PTHR23507">
    <property type="entry name" value="ZGC:174356"/>
    <property type="match status" value="1"/>
</dbReference>
<dbReference type="GO" id="GO:0016020">
    <property type="term" value="C:membrane"/>
    <property type="evidence" value="ECO:0007669"/>
    <property type="project" value="UniProtKB-SubCell"/>
</dbReference>
<accession>A0AAN6LMI9</accession>
<keyword evidence="9" id="KW-1185">Reference proteome</keyword>
<feature type="transmembrane region" description="Helical" evidence="6">
    <location>
        <begin position="211"/>
        <end position="234"/>
    </location>
</feature>
<evidence type="ECO:0000313" key="9">
    <source>
        <dbReference type="Proteomes" id="UP001280581"/>
    </source>
</evidence>
<dbReference type="Proteomes" id="UP001280581">
    <property type="component" value="Unassembled WGS sequence"/>
</dbReference>
<evidence type="ECO:0000256" key="3">
    <source>
        <dbReference type="ARBA" id="ARBA00022989"/>
    </source>
</evidence>
<dbReference type="InterPro" id="IPR011701">
    <property type="entry name" value="MFS"/>
</dbReference>
<evidence type="ECO:0000256" key="2">
    <source>
        <dbReference type="ARBA" id="ARBA00022692"/>
    </source>
</evidence>